<reference evidence="7 8" key="1">
    <citation type="journal article" date="2021" name="Comput. Struct. Biotechnol. J.">
        <title>De novo genome assembly of the potent medicinal plant Rehmannia glutinosa using nanopore technology.</title>
        <authorList>
            <person name="Ma L."/>
            <person name="Dong C."/>
            <person name="Song C."/>
            <person name="Wang X."/>
            <person name="Zheng X."/>
            <person name="Niu Y."/>
            <person name="Chen S."/>
            <person name="Feng W."/>
        </authorList>
    </citation>
    <scope>NUCLEOTIDE SEQUENCE [LARGE SCALE GENOMIC DNA]</scope>
    <source>
        <strain evidence="7">DH-2019</strain>
    </source>
</reference>
<dbReference type="InterPro" id="IPR056280">
    <property type="entry name" value="AIPP2-like_SPOC"/>
</dbReference>
<dbReference type="InterPro" id="IPR003656">
    <property type="entry name" value="Znf_BED"/>
</dbReference>
<proteinExistence type="predicted"/>
<evidence type="ECO:0000313" key="8">
    <source>
        <dbReference type="Proteomes" id="UP001318860"/>
    </source>
</evidence>
<evidence type="ECO:0000256" key="3">
    <source>
        <dbReference type="ARBA" id="ARBA00022833"/>
    </source>
</evidence>
<accession>A0ABR0TXQ4</accession>
<dbReference type="PROSITE" id="PS50808">
    <property type="entry name" value="ZF_BED"/>
    <property type="match status" value="3"/>
</dbReference>
<dbReference type="PANTHER" id="PTHR46951">
    <property type="entry name" value="BED-TYPE DOMAIN-CONTAINING PROTEIN"/>
    <property type="match status" value="1"/>
</dbReference>
<dbReference type="PANTHER" id="PTHR46951:SF2">
    <property type="entry name" value="BED-TYPE DOMAIN-CONTAINING PROTEIN"/>
    <property type="match status" value="1"/>
</dbReference>
<keyword evidence="8" id="KW-1185">Reference proteome</keyword>
<protein>
    <recommendedName>
        <fullName evidence="6">BED-type domain-containing protein</fullName>
    </recommendedName>
</protein>
<sequence>MLCQDAAMNNQQSGAAYEFSASAQPLVAAAWRGRFNIPRQNLNINIAAHISNKACLEVLEVASIMPESLCLEIIPRVDVWPASFKNSPPTEHSVALVFFPEGRDEEVFDSLLRYAICSDFALKAMIDRAELLIFTSIQLPEKLHRFEGRLYFWGVFKGQCDAASHQSGNHSHFQIPKVRLSLSANSCSHGSFEGKESPITTSNKHSPYDAWQHARPLDALRQKAECRYCGFVSSHGGISRLKAHLGGGHPRIRLPGCDNVSPEVKEVMADWFSVWAKKTKAVWTKEIRAHVDERERTHDASWERAKPLDLRGQKTDCSYFGFDGGISHHKVDLGGRDPKIHMEAWPKGSPEIKGFMSERVKKSRASISPETKGVMSEWAKSLTASRLEESQAGVHADRRGRPLDNAWEHAKPLDEARQKTQCNYCGFVSSYGGISRLKAHLGGGCPQLQLQGCPHVSLEVKRMMEQWFNEWVKYSTATWTRKSHSKPSEIHAPAKAFKRGRPLDDTWEHAIPLDEMRQATKCKYCGFVSKRGGIARIRAHLGGGDLTMQLEGCPNVPPEVKSLMMTEGTKKYRKKSKGAIMDADRGTLQDTQGTANETHWYEKRHHVLQETLDEIGNPCLKESIQKLIQEKNANLQNMQFEIHSLKSRLASMP</sequence>
<dbReference type="Proteomes" id="UP001318860">
    <property type="component" value="Unassembled WGS sequence"/>
</dbReference>
<organism evidence="7 8">
    <name type="scientific">Rehmannia glutinosa</name>
    <name type="common">Chinese foxglove</name>
    <dbReference type="NCBI Taxonomy" id="99300"/>
    <lineage>
        <taxon>Eukaryota</taxon>
        <taxon>Viridiplantae</taxon>
        <taxon>Streptophyta</taxon>
        <taxon>Embryophyta</taxon>
        <taxon>Tracheophyta</taxon>
        <taxon>Spermatophyta</taxon>
        <taxon>Magnoliopsida</taxon>
        <taxon>eudicotyledons</taxon>
        <taxon>Gunneridae</taxon>
        <taxon>Pentapetalae</taxon>
        <taxon>asterids</taxon>
        <taxon>lamiids</taxon>
        <taxon>Lamiales</taxon>
        <taxon>Orobanchaceae</taxon>
        <taxon>Rehmannieae</taxon>
        <taxon>Rehmannia</taxon>
    </lineage>
</organism>
<evidence type="ECO:0000256" key="4">
    <source>
        <dbReference type="PROSITE-ProRule" id="PRU00027"/>
    </source>
</evidence>
<comment type="caution">
    <text evidence="7">The sequence shown here is derived from an EMBL/GenBank/DDBJ whole genome shotgun (WGS) entry which is preliminary data.</text>
</comment>
<evidence type="ECO:0000256" key="5">
    <source>
        <dbReference type="SAM" id="Coils"/>
    </source>
</evidence>
<evidence type="ECO:0000256" key="1">
    <source>
        <dbReference type="ARBA" id="ARBA00022723"/>
    </source>
</evidence>
<gene>
    <name evidence="7" type="ORF">DH2020_007309</name>
</gene>
<keyword evidence="3" id="KW-0862">Zinc</keyword>
<evidence type="ECO:0000313" key="7">
    <source>
        <dbReference type="EMBL" id="KAK6115040.1"/>
    </source>
</evidence>
<dbReference type="Pfam" id="PF02892">
    <property type="entry name" value="zf-BED"/>
    <property type="match status" value="2"/>
</dbReference>
<evidence type="ECO:0000256" key="2">
    <source>
        <dbReference type="ARBA" id="ARBA00022771"/>
    </source>
</evidence>
<feature type="domain" description="BED-type" evidence="6">
    <location>
        <begin position="401"/>
        <end position="460"/>
    </location>
</feature>
<keyword evidence="2 4" id="KW-0863">Zinc-finger</keyword>
<dbReference type="Pfam" id="PF23121">
    <property type="entry name" value="SPOC_AIPP2"/>
    <property type="match status" value="1"/>
</dbReference>
<evidence type="ECO:0000259" key="6">
    <source>
        <dbReference type="PROSITE" id="PS50808"/>
    </source>
</evidence>
<dbReference type="EMBL" id="JABTTQ020003506">
    <property type="protein sequence ID" value="KAK6115040.1"/>
    <property type="molecule type" value="Genomic_DNA"/>
</dbReference>
<keyword evidence="1" id="KW-0479">Metal-binding</keyword>
<keyword evidence="5" id="KW-0175">Coiled coil</keyword>
<name>A0ABR0TXQ4_REHGL</name>
<feature type="domain" description="BED-type" evidence="6">
    <location>
        <begin position="205"/>
        <end position="256"/>
    </location>
</feature>
<feature type="coiled-coil region" evidence="5">
    <location>
        <begin position="621"/>
        <end position="648"/>
    </location>
</feature>
<feature type="domain" description="BED-type" evidence="6">
    <location>
        <begin position="501"/>
        <end position="560"/>
    </location>
</feature>